<dbReference type="EMBL" id="ON529858">
    <property type="protein sequence ID" value="UTC29812.1"/>
    <property type="molecule type" value="Genomic_DNA"/>
</dbReference>
<protein>
    <submittedName>
        <fullName evidence="1">Uncharacterized protein</fullName>
    </submittedName>
</protein>
<accession>A0A9E7SUV2</accession>
<sequence>MTTTPNFSTPSLAVAFFASAGGAAFLKAVLDLRAATVGIDDEPDISNALVIEIGAAKNALDDVIGLLAEAGVQIVIAAPGVYDNVPQSILDAVFNPPKELAAAVADINAGAALKTTLEPGDIGFAQASGYGIGPASETGDGREGFCFFAPDGRRSAAFTLQLTAWLAAVREVEGLPYAVGEHGLPPLARFATEAEGAAYIDTLDPVKREAGGYYLDGPADD</sequence>
<evidence type="ECO:0000313" key="1">
    <source>
        <dbReference type="EMBL" id="UTC29812.1"/>
    </source>
</evidence>
<gene>
    <name evidence="1" type="ORF">BAJUN_01820</name>
</gene>
<name>A0A9E7SUV2_9CAUD</name>
<evidence type="ECO:0000313" key="2">
    <source>
        <dbReference type="Proteomes" id="UP001057427"/>
    </source>
</evidence>
<dbReference type="Proteomes" id="UP001057427">
    <property type="component" value="Segment"/>
</dbReference>
<organism evidence="1 2">
    <name type="scientific">Brevundimonas phage vB_BgoS-Bajun</name>
    <dbReference type="NCBI Taxonomy" id="2948594"/>
    <lineage>
        <taxon>Viruses</taxon>
        <taxon>Duplodnaviria</taxon>
        <taxon>Heunggongvirae</taxon>
        <taxon>Uroviricota</taxon>
        <taxon>Caudoviricetes</taxon>
        <taxon>Dolichocephalovirinae</taxon>
    </lineage>
</organism>
<proteinExistence type="predicted"/>
<keyword evidence="2" id="KW-1185">Reference proteome</keyword>
<reference evidence="1" key="1">
    <citation type="submission" date="2022-05" db="EMBL/GenBank/DDBJ databases">
        <authorList>
            <person name="Friedrich I."/>
            <person name="Poehlein A."/>
            <person name="Schneider D."/>
            <person name="Hertel R."/>
            <person name="Daniel R."/>
        </authorList>
    </citation>
    <scope>NUCLEOTIDE SEQUENCE</scope>
</reference>